<comment type="caution">
    <text evidence="2">The sequence shown here is derived from an EMBL/GenBank/DDBJ whole genome shotgun (WGS) entry which is preliminary data.</text>
</comment>
<keyword evidence="3" id="KW-1185">Reference proteome</keyword>
<gene>
    <name evidence="2" type="ORF">GCM10022254_39240</name>
</gene>
<dbReference type="SUPFAM" id="SSF56112">
    <property type="entry name" value="Protein kinase-like (PK-like)"/>
    <property type="match status" value="1"/>
</dbReference>
<dbReference type="InterPro" id="IPR051678">
    <property type="entry name" value="AGP_Transferase"/>
</dbReference>
<feature type="domain" description="Aminoglycoside phosphotransferase" evidence="1">
    <location>
        <begin position="41"/>
        <end position="282"/>
    </location>
</feature>
<dbReference type="InterPro" id="IPR002575">
    <property type="entry name" value="Aminoglycoside_PTrfase"/>
</dbReference>
<evidence type="ECO:0000313" key="3">
    <source>
        <dbReference type="Proteomes" id="UP001501710"/>
    </source>
</evidence>
<dbReference type="Proteomes" id="UP001501710">
    <property type="component" value="Unassembled WGS sequence"/>
</dbReference>
<proteinExistence type="predicted"/>
<evidence type="ECO:0000259" key="1">
    <source>
        <dbReference type="Pfam" id="PF01636"/>
    </source>
</evidence>
<accession>A0ABP8C657</accession>
<dbReference type="EMBL" id="BAABAS010000009">
    <property type="protein sequence ID" value="GAA4234425.1"/>
    <property type="molecule type" value="Genomic_DNA"/>
</dbReference>
<dbReference type="Gene3D" id="3.90.1200.10">
    <property type="match status" value="1"/>
</dbReference>
<protein>
    <recommendedName>
        <fullName evidence="1">Aminoglycoside phosphotransferase domain-containing protein</fullName>
    </recommendedName>
</protein>
<dbReference type="InterPro" id="IPR011009">
    <property type="entry name" value="Kinase-like_dom_sf"/>
</dbReference>
<reference evidence="3" key="1">
    <citation type="journal article" date="2019" name="Int. J. Syst. Evol. Microbiol.">
        <title>The Global Catalogue of Microorganisms (GCM) 10K type strain sequencing project: providing services to taxonomists for standard genome sequencing and annotation.</title>
        <authorList>
            <consortium name="The Broad Institute Genomics Platform"/>
            <consortium name="The Broad Institute Genome Sequencing Center for Infectious Disease"/>
            <person name="Wu L."/>
            <person name="Ma J."/>
        </authorList>
    </citation>
    <scope>NUCLEOTIDE SEQUENCE [LARGE SCALE GENOMIC DNA]</scope>
    <source>
        <strain evidence="3">JCM 17440</strain>
    </source>
</reference>
<dbReference type="PANTHER" id="PTHR21310">
    <property type="entry name" value="AMINOGLYCOSIDE PHOSPHOTRANSFERASE-RELATED-RELATED"/>
    <property type="match status" value="1"/>
</dbReference>
<dbReference type="Pfam" id="PF01636">
    <property type="entry name" value="APH"/>
    <property type="match status" value="1"/>
</dbReference>
<sequence length="328" mass="35964">MEFRSVERAQGAFQQSVTAAEVDTACRRALGADAVPVSAIELGTGMYNSVYRVTMAGRPQPVILRVAPREADQFGSERHLMRNEFAAVPWLTVIAPLMPRVIAADWSHEVVDRDWMLQTHLDGVPAPEALGRYPRTSWPVMFRRLGEITAAVQGVRGPWFGRVTGPGHSTWSRAVIASLEEIAADLELVGLDASDVRAAAVAAREASAVLDEVTEPRLLTGDLWTVNCLLDAHADVPTITGVVDFDRCEFGDPAADWAVRMASAKSDERAAFWDAYGEADASPKARWRFRLYQARHLGAIRLERHRLGKTDAVKESYGAMAEVLAELG</sequence>
<dbReference type="PANTHER" id="PTHR21310:SF15">
    <property type="entry name" value="AMINOGLYCOSIDE PHOSPHOTRANSFERASE DOMAIN-CONTAINING PROTEIN"/>
    <property type="match status" value="1"/>
</dbReference>
<evidence type="ECO:0000313" key="2">
    <source>
        <dbReference type="EMBL" id="GAA4234425.1"/>
    </source>
</evidence>
<organism evidence="2 3">
    <name type="scientific">Actinomadura meridiana</name>
    <dbReference type="NCBI Taxonomy" id="559626"/>
    <lineage>
        <taxon>Bacteria</taxon>
        <taxon>Bacillati</taxon>
        <taxon>Actinomycetota</taxon>
        <taxon>Actinomycetes</taxon>
        <taxon>Streptosporangiales</taxon>
        <taxon>Thermomonosporaceae</taxon>
        <taxon>Actinomadura</taxon>
    </lineage>
</organism>
<name>A0ABP8C657_9ACTN</name>